<dbReference type="RefSeq" id="WP_284137578.1">
    <property type="nucleotide sequence ID" value="NZ_JASJUT010000005.1"/>
</dbReference>
<proteinExistence type="predicted"/>
<organism evidence="2 3">
    <name type="scientific">Pseudoalteromonas obscura</name>
    <dbReference type="NCBI Taxonomy" id="3048491"/>
    <lineage>
        <taxon>Bacteria</taxon>
        <taxon>Pseudomonadati</taxon>
        <taxon>Pseudomonadota</taxon>
        <taxon>Gammaproteobacteria</taxon>
        <taxon>Alteromonadales</taxon>
        <taxon>Pseudoalteromonadaceae</taxon>
        <taxon>Pseudoalteromonas</taxon>
    </lineage>
</organism>
<comment type="caution">
    <text evidence="2">The sequence shown here is derived from an EMBL/GenBank/DDBJ whole genome shotgun (WGS) entry which is preliminary data.</text>
</comment>
<dbReference type="GO" id="GO:0003677">
    <property type="term" value="F:DNA binding"/>
    <property type="evidence" value="ECO:0007669"/>
    <property type="project" value="UniProtKB-KW"/>
</dbReference>
<dbReference type="Proteomes" id="UP001231915">
    <property type="component" value="Unassembled WGS sequence"/>
</dbReference>
<dbReference type="InterPro" id="IPR018640">
    <property type="entry name" value="DUF2063"/>
</dbReference>
<protein>
    <submittedName>
        <fullName evidence="2">DNA-binding domain-containing protein</fullName>
    </submittedName>
</protein>
<sequence>MSTLKKLQHDFVAMLQEQNTTFTEHIAKQNGLSTAQRGEIYQNAYQIRLKKVLEQDHEMLGLYLGDELFDHMVEEYLSQYPSRSASLREFGDRIPQLLKSSPRFKEHGILAEIALFERLLLHAFDAADSPTLQLAHLQSIEQSAWPNIVFQLHDSVQLLSCEYSAVESWQALKNGGSPPSPNQGGLRHWIVARAPDKRTGFYPLSQCHFQCLTSIEKGLPFGFVCEAAANVVGDQQQGTLQVMQLLQQGIELGWFIASPQGSQ</sequence>
<gene>
    <name evidence="2" type="ORF">QNM18_13960</name>
</gene>
<accession>A0ABT7EMB6</accession>
<feature type="domain" description="Putative DNA-binding" evidence="1">
    <location>
        <begin position="7"/>
        <end position="97"/>
    </location>
</feature>
<dbReference type="Pfam" id="PF09836">
    <property type="entry name" value="DUF2063"/>
    <property type="match status" value="1"/>
</dbReference>
<keyword evidence="3" id="KW-1185">Reference proteome</keyword>
<keyword evidence="2" id="KW-0238">DNA-binding</keyword>
<evidence type="ECO:0000259" key="1">
    <source>
        <dbReference type="Pfam" id="PF09836"/>
    </source>
</evidence>
<dbReference type="EMBL" id="JASJUT010000005">
    <property type="protein sequence ID" value="MDK2596162.1"/>
    <property type="molecule type" value="Genomic_DNA"/>
</dbReference>
<name>A0ABT7EMB6_9GAMM</name>
<evidence type="ECO:0000313" key="3">
    <source>
        <dbReference type="Proteomes" id="UP001231915"/>
    </source>
</evidence>
<evidence type="ECO:0000313" key="2">
    <source>
        <dbReference type="EMBL" id="MDK2596162.1"/>
    </source>
</evidence>
<reference evidence="2 3" key="1">
    <citation type="submission" date="2023-05" db="EMBL/GenBank/DDBJ databases">
        <title>Pseudoalteromonas ardens sp. nov., Pseudoalteromonas obscura sp. nov., and Pseudoalteromonas umbrosa sp. nov., isolated from the coral Montipora capitata.</title>
        <authorList>
            <person name="Thomas E.M."/>
            <person name="Smith E.M."/>
            <person name="Papke E."/>
            <person name="Shlafstein M.D."/>
            <person name="Oline D.K."/>
            <person name="Videau P."/>
            <person name="Saw J.H."/>
            <person name="Strangman W.K."/>
            <person name="Ushijima B."/>
        </authorList>
    </citation>
    <scope>NUCLEOTIDE SEQUENCE [LARGE SCALE GENOMIC DNA]</scope>
    <source>
        <strain evidence="2 3">P94</strain>
    </source>
</reference>